<dbReference type="Pfam" id="PF09923">
    <property type="entry name" value="DUF2155"/>
    <property type="match status" value="1"/>
</dbReference>
<evidence type="ECO:0000256" key="2">
    <source>
        <dbReference type="SAM" id="SignalP"/>
    </source>
</evidence>
<evidence type="ECO:0000313" key="4">
    <source>
        <dbReference type="Proteomes" id="UP000217076"/>
    </source>
</evidence>
<feature type="compositionally biased region" description="Low complexity" evidence="1">
    <location>
        <begin position="139"/>
        <end position="167"/>
    </location>
</feature>
<evidence type="ECO:0008006" key="5">
    <source>
        <dbReference type="Google" id="ProtNLM"/>
    </source>
</evidence>
<accession>A0A1G7ZYU4</accession>
<feature type="region of interest" description="Disordered" evidence="1">
    <location>
        <begin position="135"/>
        <end position="167"/>
    </location>
</feature>
<gene>
    <name evidence="3" type="ORF">SAMN05421742_104266</name>
</gene>
<dbReference type="InterPro" id="IPR019225">
    <property type="entry name" value="DUF2155"/>
</dbReference>
<proteinExistence type="predicted"/>
<protein>
    <recommendedName>
        <fullName evidence="5">DUF2155 domain-containing protein</fullName>
    </recommendedName>
</protein>
<reference evidence="4" key="1">
    <citation type="submission" date="2016-10" db="EMBL/GenBank/DDBJ databases">
        <authorList>
            <person name="Varghese N."/>
            <person name="Submissions S."/>
        </authorList>
    </citation>
    <scope>NUCLEOTIDE SEQUENCE [LARGE SCALE GENOMIC DNA]</scope>
    <source>
        <strain evidence="4">930I</strain>
    </source>
</reference>
<dbReference type="Proteomes" id="UP000217076">
    <property type="component" value="Unassembled WGS sequence"/>
</dbReference>
<evidence type="ECO:0000256" key="1">
    <source>
        <dbReference type="SAM" id="MobiDB-lite"/>
    </source>
</evidence>
<keyword evidence="2" id="KW-0732">Signal</keyword>
<name>A0A1G7ZYU4_9PROT</name>
<dbReference type="EMBL" id="FNCV01000004">
    <property type="protein sequence ID" value="SDH13822.1"/>
    <property type="molecule type" value="Genomic_DNA"/>
</dbReference>
<sequence>MIARCLALLPLAALLLSTPGARAADEAPPTVETDTAVLRWLDKVTARLNTIPVTVGDSVRIGTLEVIVRTCRRRPPTETPESAAFLDISEMRPGDTPREVFRGWMFASSPALSAMEHPVYDVWVLDCLNADELRERGLAPAQEQPGQEQPGQEQPGQEQPSQEAPAQ</sequence>
<dbReference type="AlphaFoldDB" id="A0A1G7ZYU4"/>
<keyword evidence="4" id="KW-1185">Reference proteome</keyword>
<organism evidence="3 4">
    <name type="scientific">Roseospirillum parvum</name>
    <dbReference type="NCBI Taxonomy" id="83401"/>
    <lineage>
        <taxon>Bacteria</taxon>
        <taxon>Pseudomonadati</taxon>
        <taxon>Pseudomonadota</taxon>
        <taxon>Alphaproteobacteria</taxon>
        <taxon>Rhodospirillales</taxon>
        <taxon>Rhodospirillaceae</taxon>
        <taxon>Roseospirillum</taxon>
    </lineage>
</organism>
<dbReference type="STRING" id="83401.SAMN05421742_104266"/>
<feature type="chain" id="PRO_5011735666" description="DUF2155 domain-containing protein" evidence="2">
    <location>
        <begin position="24"/>
        <end position="167"/>
    </location>
</feature>
<dbReference type="RefSeq" id="WP_245689372.1">
    <property type="nucleotide sequence ID" value="NZ_FNCV01000004.1"/>
</dbReference>
<feature type="signal peptide" evidence="2">
    <location>
        <begin position="1"/>
        <end position="23"/>
    </location>
</feature>
<evidence type="ECO:0000313" key="3">
    <source>
        <dbReference type="EMBL" id="SDH13822.1"/>
    </source>
</evidence>